<evidence type="ECO:0000256" key="5">
    <source>
        <dbReference type="ARBA" id="ARBA00023288"/>
    </source>
</evidence>
<feature type="signal peptide" evidence="7">
    <location>
        <begin position="1"/>
        <end position="25"/>
    </location>
</feature>
<keyword evidence="5" id="KW-0449">Lipoprotein</keyword>
<evidence type="ECO:0000313" key="9">
    <source>
        <dbReference type="Proteomes" id="UP000472755"/>
    </source>
</evidence>
<protein>
    <submittedName>
        <fullName evidence="8">Extracellular solute-binding protein</fullName>
    </submittedName>
</protein>
<reference evidence="8 9" key="1">
    <citation type="journal article" date="2019" name="Nat. Med.">
        <title>A library of human gut bacterial isolates paired with longitudinal multiomics data enables mechanistic microbiome research.</title>
        <authorList>
            <person name="Poyet M."/>
            <person name="Groussin M."/>
            <person name="Gibbons S.M."/>
            <person name="Avila-Pacheco J."/>
            <person name="Jiang X."/>
            <person name="Kearney S.M."/>
            <person name="Perrotta A.R."/>
            <person name="Berdy B."/>
            <person name="Zhao S."/>
            <person name="Lieberman T.D."/>
            <person name="Swanson P.K."/>
            <person name="Smith M."/>
            <person name="Roesemann S."/>
            <person name="Alexander J.E."/>
            <person name="Rich S.A."/>
            <person name="Livny J."/>
            <person name="Vlamakis H."/>
            <person name="Clish C."/>
            <person name="Bullock K."/>
            <person name="Deik A."/>
            <person name="Scott J."/>
            <person name="Pierce K.A."/>
            <person name="Xavier R.J."/>
            <person name="Alm E.J."/>
        </authorList>
    </citation>
    <scope>NUCLEOTIDE SEQUENCE [LARGE SCALE GENOMIC DNA]</scope>
    <source>
        <strain evidence="8 9">BIOML-A4</strain>
    </source>
</reference>
<name>A0A6L6LZQ3_9FIRM</name>
<keyword evidence="4" id="KW-0564">Palmitate</keyword>
<dbReference type="Pfam" id="PF13416">
    <property type="entry name" value="SBP_bac_8"/>
    <property type="match status" value="1"/>
</dbReference>
<proteinExistence type="predicted"/>
<dbReference type="EMBL" id="WMZU01000030">
    <property type="protein sequence ID" value="MTS28571.1"/>
    <property type="molecule type" value="Genomic_DNA"/>
</dbReference>
<dbReference type="PANTHER" id="PTHR43649:SF33">
    <property type="entry name" value="POLYGALACTURONAN_RHAMNOGALACTURONAN-BINDING PROTEIN YTCQ"/>
    <property type="match status" value="1"/>
</dbReference>
<dbReference type="SUPFAM" id="SSF53850">
    <property type="entry name" value="Periplasmic binding protein-like II"/>
    <property type="match status" value="1"/>
</dbReference>
<feature type="region of interest" description="Disordered" evidence="6">
    <location>
        <begin position="26"/>
        <end position="53"/>
    </location>
</feature>
<dbReference type="PROSITE" id="PS51257">
    <property type="entry name" value="PROKAR_LIPOPROTEIN"/>
    <property type="match status" value="1"/>
</dbReference>
<accession>A0A6L6LZQ3</accession>
<dbReference type="InterPro" id="IPR006059">
    <property type="entry name" value="SBP"/>
</dbReference>
<dbReference type="Proteomes" id="UP000472755">
    <property type="component" value="Unassembled WGS sequence"/>
</dbReference>
<evidence type="ECO:0000256" key="6">
    <source>
        <dbReference type="SAM" id="MobiDB-lite"/>
    </source>
</evidence>
<dbReference type="AlphaFoldDB" id="A0A6L6LZQ3"/>
<dbReference type="Gene3D" id="3.40.190.10">
    <property type="entry name" value="Periplasmic binding protein-like II"/>
    <property type="match status" value="2"/>
</dbReference>
<keyword evidence="3" id="KW-0472">Membrane</keyword>
<dbReference type="InterPro" id="IPR050490">
    <property type="entry name" value="Bact_solute-bd_prot1"/>
</dbReference>
<feature type="compositionally biased region" description="Low complexity" evidence="6">
    <location>
        <begin position="26"/>
        <end position="49"/>
    </location>
</feature>
<evidence type="ECO:0000256" key="4">
    <source>
        <dbReference type="ARBA" id="ARBA00023139"/>
    </source>
</evidence>
<evidence type="ECO:0000256" key="3">
    <source>
        <dbReference type="ARBA" id="ARBA00023136"/>
    </source>
</evidence>
<gene>
    <name evidence="8" type="ORF">GMD59_14940</name>
</gene>
<comment type="caution">
    <text evidence="8">The sequence shown here is derived from an EMBL/GenBank/DDBJ whole genome shotgun (WGS) entry which is preliminary data.</text>
</comment>
<evidence type="ECO:0000256" key="1">
    <source>
        <dbReference type="ARBA" id="ARBA00022475"/>
    </source>
</evidence>
<feature type="chain" id="PRO_5026681775" evidence="7">
    <location>
        <begin position="26"/>
        <end position="531"/>
    </location>
</feature>
<dbReference type="RefSeq" id="WP_155202233.1">
    <property type="nucleotide sequence ID" value="NZ_WMZN01000033.1"/>
</dbReference>
<sequence length="531" mass="59422">MKKRILSLALATVMLVTMFTACSSASGSTPAVSTPASSGSASESTSSGGMDTSPITISVMNRVPAEYIIENNHVLDEIERITGVHLEITAPPIANYNDRLQLAMASGDIPDIIYTWEFDANYEKFANDGMIQPLDMEKMKQYPNLMANLNEDQWNRARVGGMEGDIYAIPRANAQSRWAVIVNDTWLEKLGVTMPTTPDELYEVAKLIATEDPDGNGKNDTFLYSPTGLWSDCWLVFAFLPFSLQHVPAYLPDPVDGEYKIKEKMTGYFPYLDFVRKLYAEGLMDPEWFTNNYYDDRTKFEQERVGFCHNGSGSEVGYVKTFPDALERFSTYPALLMEGAEKPRNEIAASTWGGWMINADVDEAKLDRILAFIDWANSPEGFTLFNVGVEGEDYTSYDIENRSVVRTDEQTDHVTNYISGYMSFASALDGLPATLGSTPELAEITKQIYDEYDAAVDTIQIPVVKIPEIDNWAAENPDIASKKEELEVSYVCGKISREEYEDFLTNTYFPSIEEAEKIYIETMNAYAAANS</sequence>
<organism evidence="8 9">
    <name type="scientific">Ruthenibacterium lactatiformans</name>
    <dbReference type="NCBI Taxonomy" id="1550024"/>
    <lineage>
        <taxon>Bacteria</taxon>
        <taxon>Bacillati</taxon>
        <taxon>Bacillota</taxon>
        <taxon>Clostridia</taxon>
        <taxon>Eubacteriales</taxon>
        <taxon>Oscillospiraceae</taxon>
        <taxon>Ruthenibacterium</taxon>
    </lineage>
</organism>
<evidence type="ECO:0000313" key="8">
    <source>
        <dbReference type="EMBL" id="MTS28571.1"/>
    </source>
</evidence>
<keyword evidence="2 7" id="KW-0732">Signal</keyword>
<evidence type="ECO:0000256" key="7">
    <source>
        <dbReference type="SAM" id="SignalP"/>
    </source>
</evidence>
<dbReference type="PANTHER" id="PTHR43649">
    <property type="entry name" value="ARABINOSE-BINDING PROTEIN-RELATED"/>
    <property type="match status" value="1"/>
</dbReference>
<keyword evidence="1" id="KW-1003">Cell membrane</keyword>
<evidence type="ECO:0000256" key="2">
    <source>
        <dbReference type="ARBA" id="ARBA00022729"/>
    </source>
</evidence>